<dbReference type="OrthoDB" id="3268468at2"/>
<dbReference type="Proteomes" id="UP000316196">
    <property type="component" value="Unassembled WGS sequence"/>
</dbReference>
<proteinExistence type="predicted"/>
<evidence type="ECO:0000313" key="2">
    <source>
        <dbReference type="Proteomes" id="UP000316196"/>
    </source>
</evidence>
<organism evidence="1 2">
    <name type="scientific">Propioniferax innocua</name>
    <dbReference type="NCBI Taxonomy" id="1753"/>
    <lineage>
        <taxon>Bacteria</taxon>
        <taxon>Bacillati</taxon>
        <taxon>Actinomycetota</taxon>
        <taxon>Actinomycetes</taxon>
        <taxon>Propionibacteriales</taxon>
        <taxon>Propionibacteriaceae</taxon>
        <taxon>Propioniferax</taxon>
    </lineage>
</organism>
<protein>
    <submittedName>
        <fullName evidence="1">Uncharacterized protein DUF3107</fullName>
    </submittedName>
</protein>
<dbReference type="InterPro" id="IPR021456">
    <property type="entry name" value="DUF3107"/>
</dbReference>
<gene>
    <name evidence="1" type="ORF">FB460_1487</name>
</gene>
<accession>A0A542ZBI1</accession>
<keyword evidence="2" id="KW-1185">Reference proteome</keyword>
<evidence type="ECO:0000313" key="1">
    <source>
        <dbReference type="EMBL" id="TQL57651.1"/>
    </source>
</evidence>
<reference evidence="1 2" key="1">
    <citation type="submission" date="2019-06" db="EMBL/GenBank/DDBJ databases">
        <title>Sequencing the genomes of 1000 actinobacteria strains.</title>
        <authorList>
            <person name="Klenk H.-P."/>
        </authorList>
    </citation>
    <scope>NUCLEOTIDE SEQUENCE [LARGE SCALE GENOMIC DNA]</scope>
    <source>
        <strain evidence="1 2">DSM 8251</strain>
    </source>
</reference>
<dbReference type="Pfam" id="PF11305">
    <property type="entry name" value="DUF3107"/>
    <property type="match status" value="1"/>
</dbReference>
<name>A0A542ZBI1_9ACTN</name>
<dbReference type="EMBL" id="VFOR01000002">
    <property type="protein sequence ID" value="TQL57651.1"/>
    <property type="molecule type" value="Genomic_DNA"/>
</dbReference>
<dbReference type="RefSeq" id="WP_142093507.1">
    <property type="nucleotide sequence ID" value="NZ_BAAAMD010000003.1"/>
</dbReference>
<comment type="caution">
    <text evidence="1">The sequence shown here is derived from an EMBL/GenBank/DDBJ whole genome shotgun (WGS) entry which is preliminary data.</text>
</comment>
<sequence length="73" mass="7826">MDVKIGIQHITRELIVDTDQSADEVATAYQEAVANGGTFELVDTKGGRTIVRAESVAYLDLGSEKARKVGFGL</sequence>
<dbReference type="AlphaFoldDB" id="A0A542ZBI1"/>